<keyword evidence="2" id="KW-1185">Reference proteome</keyword>
<dbReference type="EMBL" id="CP071090">
    <property type="protein sequence ID" value="QSQ20817.1"/>
    <property type="molecule type" value="Genomic_DNA"/>
</dbReference>
<reference evidence="1 2" key="1">
    <citation type="submission" date="2021-02" db="EMBL/GenBank/DDBJ databases">
        <title>De Novo genome assembly of isolated myxobacteria.</title>
        <authorList>
            <person name="Stevens D.C."/>
        </authorList>
    </citation>
    <scope>NUCLEOTIDE SEQUENCE [LARGE SCALE GENOMIC DNA]</scope>
    <source>
        <strain evidence="2">SCPEA02</strain>
    </source>
</reference>
<name>A0ABX7NPN9_9BACT</name>
<accession>A0ABX7NPN9</accession>
<dbReference type="Proteomes" id="UP000662747">
    <property type="component" value="Chromosome"/>
</dbReference>
<evidence type="ECO:0008006" key="3">
    <source>
        <dbReference type="Google" id="ProtNLM"/>
    </source>
</evidence>
<sequence length="78" mass="8521">MRGRIEDGQLVTLGPVNPDEVDTGDVVLVRWKGGVLLHLVKQATKDRVLIGNNVGRINGWAMRTSVVGRLIRVHPLGT</sequence>
<proteinExistence type="predicted"/>
<gene>
    <name evidence="1" type="ORF">JY651_37165</name>
</gene>
<evidence type="ECO:0000313" key="1">
    <source>
        <dbReference type="EMBL" id="QSQ20817.1"/>
    </source>
</evidence>
<organism evidence="1 2">
    <name type="scientific">Pyxidicoccus parkwayensis</name>
    <dbReference type="NCBI Taxonomy" id="2813578"/>
    <lineage>
        <taxon>Bacteria</taxon>
        <taxon>Pseudomonadati</taxon>
        <taxon>Myxococcota</taxon>
        <taxon>Myxococcia</taxon>
        <taxon>Myxococcales</taxon>
        <taxon>Cystobacterineae</taxon>
        <taxon>Myxococcaceae</taxon>
        <taxon>Pyxidicoccus</taxon>
    </lineage>
</organism>
<evidence type="ECO:0000313" key="2">
    <source>
        <dbReference type="Proteomes" id="UP000662747"/>
    </source>
</evidence>
<protein>
    <recommendedName>
        <fullName evidence="3">Peptidase S24/S26A/S26B/S26C domain-containing protein</fullName>
    </recommendedName>
</protein>